<dbReference type="PANTHER" id="PTHR13943">
    <property type="entry name" value="HRAS-LIKE SUPPRESSOR - RELATED"/>
    <property type="match status" value="1"/>
</dbReference>
<dbReference type="Gene3D" id="3.90.1720.10">
    <property type="entry name" value="endopeptidase domain like (from Nostoc punctiforme)"/>
    <property type="match status" value="5"/>
</dbReference>
<dbReference type="AlphaFoldDB" id="A0A8J1LJB9"/>
<proteinExistence type="inferred from homology"/>
<name>A0A8J1LJB9_XENLA</name>
<evidence type="ECO:0000256" key="3">
    <source>
        <dbReference type="ARBA" id="ARBA00022801"/>
    </source>
</evidence>
<dbReference type="GO" id="GO:0008970">
    <property type="term" value="F:phospholipase A1 activity"/>
    <property type="evidence" value="ECO:0007669"/>
    <property type="project" value="TreeGrafter"/>
</dbReference>
<organism evidence="6 7">
    <name type="scientific">Xenopus laevis</name>
    <name type="common">African clawed frog</name>
    <dbReference type="NCBI Taxonomy" id="8355"/>
    <lineage>
        <taxon>Eukaryota</taxon>
        <taxon>Metazoa</taxon>
        <taxon>Chordata</taxon>
        <taxon>Craniata</taxon>
        <taxon>Vertebrata</taxon>
        <taxon>Euteleostomi</taxon>
        <taxon>Amphibia</taxon>
        <taxon>Batrachia</taxon>
        <taxon>Anura</taxon>
        <taxon>Pipoidea</taxon>
        <taxon>Pipidae</taxon>
        <taxon>Xenopodinae</taxon>
        <taxon>Xenopus</taxon>
        <taxon>Xenopus</taxon>
    </lineage>
</organism>
<keyword evidence="4" id="KW-0443">Lipid metabolism</keyword>
<dbReference type="GO" id="GO:0005737">
    <property type="term" value="C:cytoplasm"/>
    <property type="evidence" value="ECO:0007669"/>
    <property type="project" value="TreeGrafter"/>
</dbReference>
<feature type="domain" description="LRAT" evidence="5">
    <location>
        <begin position="505"/>
        <end position="659"/>
    </location>
</feature>
<comment type="similarity">
    <text evidence="1">Belongs to the H-rev107 family.</text>
</comment>
<dbReference type="PROSITE" id="PS51934">
    <property type="entry name" value="LRAT"/>
    <property type="match status" value="2"/>
</dbReference>
<keyword evidence="6" id="KW-1185">Reference proteome</keyword>
<evidence type="ECO:0000256" key="4">
    <source>
        <dbReference type="ARBA" id="ARBA00023098"/>
    </source>
</evidence>
<reference evidence="7" key="1">
    <citation type="submission" date="2025-08" db="UniProtKB">
        <authorList>
            <consortium name="RefSeq"/>
        </authorList>
    </citation>
    <scope>IDENTIFICATION</scope>
    <source>
        <strain evidence="7">J_2021</strain>
        <tissue evidence="7">Erythrocytes</tissue>
    </source>
</reference>
<keyword evidence="3" id="KW-0378">Hydrolase</keyword>
<dbReference type="RefSeq" id="XP_041429622.1">
    <property type="nucleotide sequence ID" value="XM_041573688.1"/>
</dbReference>
<gene>
    <name evidence="7" type="primary">LOC108699156</name>
</gene>
<evidence type="ECO:0000256" key="1">
    <source>
        <dbReference type="ARBA" id="ARBA00007824"/>
    </source>
</evidence>
<keyword evidence="2" id="KW-0808">Transferase</keyword>
<dbReference type="CTD" id="108699156"/>
<evidence type="ECO:0000256" key="2">
    <source>
        <dbReference type="ARBA" id="ARBA00022679"/>
    </source>
</evidence>
<feature type="domain" description="LRAT" evidence="5">
    <location>
        <begin position="285"/>
        <end position="379"/>
    </location>
</feature>
<dbReference type="GeneID" id="108699156"/>
<dbReference type="GO" id="GO:0004623">
    <property type="term" value="F:phospholipase A2 activity"/>
    <property type="evidence" value="ECO:0007669"/>
    <property type="project" value="TreeGrafter"/>
</dbReference>
<dbReference type="GO" id="GO:0070292">
    <property type="term" value="P:N-acylphosphatidylethanolamine metabolic process"/>
    <property type="evidence" value="ECO:0007669"/>
    <property type="project" value="TreeGrafter"/>
</dbReference>
<dbReference type="PANTHER" id="PTHR13943:SF80">
    <property type="entry name" value="PHOSPHOLIPASE A AND ACYLTRANSFERASE 1-LIKE"/>
    <property type="match status" value="1"/>
</dbReference>
<evidence type="ECO:0000313" key="7">
    <source>
        <dbReference type="RefSeq" id="XP_041429622.1"/>
    </source>
</evidence>
<dbReference type="InterPro" id="IPR007053">
    <property type="entry name" value="LRAT_dom"/>
</dbReference>
<sequence>MGNSQARAIPELDLAGGEVYIMSDNELWERHVVDQLHPGLIRPISLLIDFIIRDLRGVQKVNADAGDMIEFLGEKSKWAVCTGGGKAAFRTEHGLVKEEDIGRIAGGRSYQVNNKFDRKLKPLSANLVIKDVHRQLGRRCAEETDELFVTQLRYGIACSNENPPPNIGEMLCFLFQSHEHWGIYIGDNSVVYLDRGLQEGFSEPSETAYVQEIPLNQVKDIRVINKYDQMLKPKKQGDITMEAKQKTGERMTWGEKNDTDQLFVTELRYGLKFSDKRPLPEVGDLIEFLCDFKNHWGVYVGDGKVVHRTEFGLVEEDYIARTAGVHSYRVNNKFDRKLKPRSGTFMIMDVRSQLGMRCAEENDELFVTRLRYGIACSDENPPPDAGEILCYSFQNQEHWGIYTGDSTVVYLDRGLQEGFSEPSETAYVQEIPLNQLKDIKVINKYDQMLKPKKQGDITIEAKQRIGEKMIWGEDNDTDQLFVTELRYGIKASNKQPPPEPGDLIEFVRLWGVYSHWGVYVGDGNLVHLQPDSSSIFDSLSSFRHQCQAMSSAMIPGNFNLILDPMSPVGVSLLDQRLMAKSIISDKDGKVLEEPVKSVAKGSKYRVNNSYDKYYEPRRKEDIVETAKQYVGKKMTYNLCKYNCEHFATFMRYGVAFSKQVEEWTIPHLFCRQNGSCDCDIEAFLAIVNDPTLQEIRQLLQQHGLDLQAMAQLHHNYLTL</sequence>
<dbReference type="Proteomes" id="UP000186698">
    <property type="component" value="Chromosome 8L"/>
</dbReference>
<dbReference type="Pfam" id="PF04970">
    <property type="entry name" value="LRAT"/>
    <property type="match status" value="3"/>
</dbReference>
<evidence type="ECO:0000259" key="5">
    <source>
        <dbReference type="PROSITE" id="PS51934"/>
    </source>
</evidence>
<dbReference type="InterPro" id="IPR051496">
    <property type="entry name" value="H-rev107_PLA/AT"/>
</dbReference>
<evidence type="ECO:0000313" key="6">
    <source>
        <dbReference type="Proteomes" id="UP000186698"/>
    </source>
</evidence>
<protein>
    <submittedName>
        <fullName evidence="7">Uncharacterized protein LOC108699156 isoform X4</fullName>
    </submittedName>
</protein>
<accession>A0A8J1LJB9</accession>
<dbReference type="GO" id="GO:0016410">
    <property type="term" value="F:N-acyltransferase activity"/>
    <property type="evidence" value="ECO:0007669"/>
    <property type="project" value="TreeGrafter"/>
</dbReference>